<evidence type="ECO:0000313" key="2">
    <source>
        <dbReference type="EMBL" id="TGL39667.1"/>
    </source>
</evidence>
<dbReference type="RefSeq" id="WP_135646441.1">
    <property type="nucleotide sequence ID" value="NZ_RQGC01000009.1"/>
</dbReference>
<accession>A0ABY2MB37</accession>
<dbReference type="Gene3D" id="3.40.1350.10">
    <property type="match status" value="1"/>
</dbReference>
<keyword evidence="3" id="KW-1185">Reference proteome</keyword>
<dbReference type="InterPro" id="IPR011856">
    <property type="entry name" value="tRNA_endonuc-like_dom_sf"/>
</dbReference>
<organism evidence="2 3">
    <name type="scientific">Leptospira langatensis</name>
    <dbReference type="NCBI Taxonomy" id="2484983"/>
    <lineage>
        <taxon>Bacteria</taxon>
        <taxon>Pseudomonadati</taxon>
        <taxon>Spirochaetota</taxon>
        <taxon>Spirochaetia</taxon>
        <taxon>Leptospirales</taxon>
        <taxon>Leptospiraceae</taxon>
        <taxon>Leptospira</taxon>
    </lineage>
</organism>
<gene>
    <name evidence="2" type="ORF">EHQ53_14185</name>
</gene>
<name>A0ABY2MB37_9LEPT</name>
<comment type="caution">
    <text evidence="2">The sequence shown here is derived from an EMBL/GenBank/DDBJ whole genome shotgun (WGS) entry which is preliminary data.</text>
</comment>
<evidence type="ECO:0000313" key="3">
    <source>
        <dbReference type="Proteomes" id="UP000297273"/>
    </source>
</evidence>
<reference evidence="3" key="1">
    <citation type="journal article" date="2019" name="PLoS Negl. Trop. Dis.">
        <title>Revisiting the worldwide diversity of Leptospira species in the environment.</title>
        <authorList>
            <person name="Vincent A.T."/>
            <person name="Schiettekatte O."/>
            <person name="Bourhy P."/>
            <person name="Veyrier F.J."/>
            <person name="Picardeau M."/>
        </authorList>
    </citation>
    <scope>NUCLEOTIDE SEQUENCE [LARGE SCALE GENOMIC DNA]</scope>
    <source>
        <strain evidence="3">201702690</strain>
    </source>
</reference>
<evidence type="ECO:0008006" key="4">
    <source>
        <dbReference type="Google" id="ProtNLM"/>
    </source>
</evidence>
<dbReference type="EMBL" id="RQGC01000009">
    <property type="protein sequence ID" value="TGL39667.1"/>
    <property type="molecule type" value="Genomic_DNA"/>
</dbReference>
<evidence type="ECO:0000256" key="1">
    <source>
        <dbReference type="SAM" id="MobiDB-lite"/>
    </source>
</evidence>
<sequence length="166" mass="19137">MGKREESWTNILTKSVISFLNWNGCVAWRRNQIPVPGRAFIGKKGEGDIIFIFPNGRAGWIEIKNQDELSDDQISFSQQVRGNGAFYLVVRKFEDILGLEIEVRKERERTLEAAETFRSSKEILDEVERIGGILGVKKELIEKAKAEDRKNKELSRRETKRLKGEI</sequence>
<dbReference type="Proteomes" id="UP000297273">
    <property type="component" value="Unassembled WGS sequence"/>
</dbReference>
<protein>
    <recommendedName>
        <fullName evidence="4">VRR-NUC domain-containing protein</fullName>
    </recommendedName>
</protein>
<proteinExistence type="predicted"/>
<feature type="region of interest" description="Disordered" evidence="1">
    <location>
        <begin position="147"/>
        <end position="166"/>
    </location>
</feature>